<proteinExistence type="predicted"/>
<dbReference type="Proteomes" id="UP001549773">
    <property type="component" value="Unassembled WGS sequence"/>
</dbReference>
<feature type="transmembrane region" description="Helical" evidence="1">
    <location>
        <begin position="39"/>
        <end position="61"/>
    </location>
</feature>
<keyword evidence="1" id="KW-0812">Transmembrane</keyword>
<evidence type="ECO:0000256" key="1">
    <source>
        <dbReference type="SAM" id="Phobius"/>
    </source>
</evidence>
<organism evidence="2 3">
    <name type="scientific">Sediminicola luteus</name>
    <dbReference type="NCBI Taxonomy" id="319238"/>
    <lineage>
        <taxon>Bacteria</taxon>
        <taxon>Pseudomonadati</taxon>
        <taxon>Bacteroidota</taxon>
        <taxon>Flavobacteriia</taxon>
        <taxon>Flavobacteriales</taxon>
        <taxon>Flavobacteriaceae</taxon>
        <taxon>Sediminicola</taxon>
    </lineage>
</organism>
<feature type="transmembrane region" description="Helical" evidence="1">
    <location>
        <begin position="73"/>
        <end position="95"/>
    </location>
</feature>
<keyword evidence="1" id="KW-1133">Transmembrane helix</keyword>
<gene>
    <name evidence="2" type="ORF">ABXZ32_12080</name>
</gene>
<dbReference type="RefSeq" id="WP_354618935.1">
    <property type="nucleotide sequence ID" value="NZ_JBEWYP010000007.1"/>
</dbReference>
<dbReference type="EMBL" id="JBEWYP010000007">
    <property type="protein sequence ID" value="MET7030141.1"/>
    <property type="molecule type" value="Genomic_DNA"/>
</dbReference>
<name>A0ABV2TXY4_9FLAO</name>
<feature type="transmembrane region" description="Helical" evidence="1">
    <location>
        <begin position="127"/>
        <end position="147"/>
    </location>
</feature>
<accession>A0ABV2TXY4</accession>
<protein>
    <submittedName>
        <fullName evidence="2">Uncharacterized protein</fullName>
    </submittedName>
</protein>
<keyword evidence="3" id="KW-1185">Reference proteome</keyword>
<feature type="transmembrane region" description="Helical" evidence="1">
    <location>
        <begin position="167"/>
        <end position="192"/>
    </location>
</feature>
<sequence length="215" mass="25557">MMMDELELLKKDWQKKEGHLPKVSYAEIYKMIWKKSSSIVKWIFYISILEFVFWTAINVVFTDGESWEMIKSWHIYEFTIILMVLNYIILLYFIYKFYVNYRKISFTDSSKDLMQAILKVKRTVTQYVWFNLIMFSISLISGIYGSLRYGPDSDKIINAASEAGNETIFWTIIVGVCIFAVAILLGVIWLFYKVLYGLLLTRLRKNYNELRELEV</sequence>
<evidence type="ECO:0000313" key="3">
    <source>
        <dbReference type="Proteomes" id="UP001549773"/>
    </source>
</evidence>
<keyword evidence="1" id="KW-0472">Membrane</keyword>
<evidence type="ECO:0000313" key="2">
    <source>
        <dbReference type="EMBL" id="MET7030141.1"/>
    </source>
</evidence>
<comment type="caution">
    <text evidence="2">The sequence shown here is derived from an EMBL/GenBank/DDBJ whole genome shotgun (WGS) entry which is preliminary data.</text>
</comment>
<reference evidence="2 3" key="1">
    <citation type="submission" date="2024-07" db="EMBL/GenBank/DDBJ databases">
        <title>The genome sequence of type strain Sediminicola luteus GDMCC 1.2596T.</title>
        <authorList>
            <person name="Liu Y."/>
        </authorList>
    </citation>
    <scope>NUCLEOTIDE SEQUENCE [LARGE SCALE GENOMIC DNA]</scope>
    <source>
        <strain evidence="2 3">GDMCC 1.2596</strain>
    </source>
</reference>